<evidence type="ECO:0000313" key="2">
    <source>
        <dbReference type="RefSeq" id="XP_073912949.1"/>
    </source>
</evidence>
<keyword evidence="1" id="KW-1185">Reference proteome</keyword>
<proteinExistence type="predicted"/>
<name>A0AC58L717_CASCN</name>
<dbReference type="Proteomes" id="UP001732720">
    <property type="component" value="Chromosome 15"/>
</dbReference>
<sequence>MAVTVAALGSTWRIRRPSRRPLVDSREEGGGRGRTEAVSLELGGHQMKIPILMECILSRETHGGESQARKPKVTRDAQVPSYEQVKAHRENGVGPEEARELALRLKVSRNEEMPGILPFEEGMPHWWIMINITALLENTPKLESLYAADLSSCPPHLLKFTGPIQAIDSRSTARLTPGAIKMSVLSSPMTLAVSGKATPNSLSIM</sequence>
<protein>
    <submittedName>
        <fullName evidence="2">Uncharacterized protein</fullName>
    </submittedName>
</protein>
<dbReference type="RefSeq" id="XP_073912949.1">
    <property type="nucleotide sequence ID" value="XM_074056848.1"/>
</dbReference>
<accession>A0AC58L717</accession>
<evidence type="ECO:0000313" key="1">
    <source>
        <dbReference type="Proteomes" id="UP001732720"/>
    </source>
</evidence>
<organism evidence="1 2">
    <name type="scientific">Castor canadensis</name>
    <name type="common">American beaver</name>
    <dbReference type="NCBI Taxonomy" id="51338"/>
    <lineage>
        <taxon>Eukaryota</taxon>
        <taxon>Metazoa</taxon>
        <taxon>Chordata</taxon>
        <taxon>Craniata</taxon>
        <taxon>Vertebrata</taxon>
        <taxon>Euteleostomi</taxon>
        <taxon>Mammalia</taxon>
        <taxon>Eutheria</taxon>
        <taxon>Euarchontoglires</taxon>
        <taxon>Glires</taxon>
        <taxon>Rodentia</taxon>
        <taxon>Castorimorpha</taxon>
        <taxon>Castoridae</taxon>
        <taxon>Castor</taxon>
    </lineage>
</organism>
<reference evidence="2" key="1">
    <citation type="submission" date="2025-08" db="UniProtKB">
        <authorList>
            <consortium name="RefSeq"/>
        </authorList>
    </citation>
    <scope>IDENTIFICATION</scope>
</reference>
<gene>
    <name evidence="2" type="primary">LOC141417567</name>
</gene>